<evidence type="ECO:0000256" key="10">
    <source>
        <dbReference type="ARBA" id="ARBA00023027"/>
    </source>
</evidence>
<keyword evidence="6 13" id="KW-0479">Metal-binding</keyword>
<dbReference type="GO" id="GO:0008137">
    <property type="term" value="F:NADH dehydrogenase (ubiquinone) activity"/>
    <property type="evidence" value="ECO:0007669"/>
    <property type="project" value="UniProtKB-UniRule"/>
</dbReference>
<evidence type="ECO:0000256" key="3">
    <source>
        <dbReference type="ARBA" id="ARBA00022485"/>
    </source>
</evidence>
<comment type="similarity">
    <text evidence="2 13">Belongs to the complex I 75 kDa subunit family.</text>
</comment>
<organism evidence="17 18">
    <name type="scientific">Inmirania thermothiophila</name>
    <dbReference type="NCBI Taxonomy" id="1750597"/>
    <lineage>
        <taxon>Bacteria</taxon>
        <taxon>Pseudomonadati</taxon>
        <taxon>Pseudomonadota</taxon>
        <taxon>Gammaproteobacteria</taxon>
        <taxon>Chromatiales</taxon>
        <taxon>Ectothiorhodospiraceae</taxon>
        <taxon>Inmirania</taxon>
    </lineage>
</organism>
<dbReference type="InterPro" id="IPR009010">
    <property type="entry name" value="Asp_de-COase-like_dom_sf"/>
</dbReference>
<dbReference type="FunFam" id="3.10.20.740:FF:000001">
    <property type="entry name" value="NADH-quinone oxidoreductase subunit G"/>
    <property type="match status" value="1"/>
</dbReference>
<dbReference type="InterPro" id="IPR006963">
    <property type="entry name" value="Mopterin_OxRdtase_4Fe-4S_dom"/>
</dbReference>
<evidence type="ECO:0000256" key="13">
    <source>
        <dbReference type="RuleBase" id="RU003525"/>
    </source>
</evidence>
<dbReference type="GO" id="GO:0043546">
    <property type="term" value="F:molybdopterin cofactor binding"/>
    <property type="evidence" value="ECO:0007669"/>
    <property type="project" value="InterPro"/>
</dbReference>
<evidence type="ECO:0000259" key="15">
    <source>
        <dbReference type="PROSITE" id="PS51669"/>
    </source>
</evidence>
<protein>
    <recommendedName>
        <fullName evidence="13">NADH-quinone oxidoreductase</fullName>
        <ecNumber evidence="13">7.1.1.-</ecNumber>
    </recommendedName>
</protein>
<keyword evidence="18" id="KW-1185">Reference proteome</keyword>
<evidence type="ECO:0000259" key="14">
    <source>
        <dbReference type="PROSITE" id="PS51085"/>
    </source>
</evidence>
<keyword evidence="7 13" id="KW-1278">Translocase</keyword>
<evidence type="ECO:0000256" key="2">
    <source>
        <dbReference type="ARBA" id="ARBA00005404"/>
    </source>
</evidence>
<name>A0A3N1Y4R4_9GAMM</name>
<evidence type="ECO:0000313" key="17">
    <source>
        <dbReference type="EMBL" id="ROR32277.1"/>
    </source>
</evidence>
<evidence type="ECO:0000256" key="1">
    <source>
        <dbReference type="ARBA" id="ARBA00001966"/>
    </source>
</evidence>
<keyword evidence="3 13" id="KW-0004">4Fe-4S</keyword>
<comment type="subunit">
    <text evidence="11">Composed of 13 different subunits. Subunits NuoCD, E, F, and G constitute the peripheral sector of the complex.</text>
</comment>
<dbReference type="OrthoDB" id="9810782at2"/>
<dbReference type="Gene3D" id="3.40.228.10">
    <property type="entry name" value="Dimethylsulfoxide Reductase, domain 2"/>
    <property type="match status" value="1"/>
</dbReference>
<feature type="domain" description="4Fe-4S Mo/W bis-MGD-type" evidence="15">
    <location>
        <begin position="226"/>
        <end position="282"/>
    </location>
</feature>
<evidence type="ECO:0000256" key="5">
    <source>
        <dbReference type="ARBA" id="ARBA00022719"/>
    </source>
</evidence>
<dbReference type="Pfam" id="PF22117">
    <property type="entry name" value="Fer4_Nqo3"/>
    <property type="match status" value="1"/>
</dbReference>
<comment type="cofactor">
    <cofactor evidence="13">
        <name>[2Fe-2S] cluster</name>
        <dbReference type="ChEBI" id="CHEBI:190135"/>
    </cofactor>
    <text evidence="13">Binds 1 [2Fe-2S] cluster per subunit.</text>
</comment>
<dbReference type="InterPro" id="IPR036010">
    <property type="entry name" value="2Fe-2S_ferredoxin-like_sf"/>
</dbReference>
<dbReference type="Pfam" id="PF13510">
    <property type="entry name" value="Fer2_4"/>
    <property type="match status" value="1"/>
</dbReference>
<dbReference type="Pfam" id="PF22151">
    <property type="entry name" value="Fer4_NDSU1"/>
    <property type="match status" value="1"/>
</dbReference>
<dbReference type="SMART" id="SM00929">
    <property type="entry name" value="NADH-G_4Fe-4S_3"/>
    <property type="match status" value="1"/>
</dbReference>
<dbReference type="PROSITE" id="PS00641">
    <property type="entry name" value="COMPLEX1_75K_1"/>
    <property type="match status" value="1"/>
</dbReference>
<evidence type="ECO:0000256" key="11">
    <source>
        <dbReference type="ARBA" id="ARBA00026021"/>
    </source>
</evidence>
<comment type="cofactor">
    <cofactor evidence="1 13">
        <name>[4Fe-4S] cluster</name>
        <dbReference type="ChEBI" id="CHEBI:49883"/>
    </cofactor>
</comment>
<dbReference type="EMBL" id="RJVI01000002">
    <property type="protein sequence ID" value="ROR32277.1"/>
    <property type="molecule type" value="Genomic_DNA"/>
</dbReference>
<dbReference type="GO" id="GO:0051539">
    <property type="term" value="F:4 iron, 4 sulfur cluster binding"/>
    <property type="evidence" value="ECO:0007669"/>
    <property type="project" value="UniProtKB-KW"/>
</dbReference>
<dbReference type="PROSITE" id="PS00642">
    <property type="entry name" value="COMPLEX1_75K_2"/>
    <property type="match status" value="1"/>
</dbReference>
<dbReference type="Gene3D" id="3.40.50.740">
    <property type="match status" value="2"/>
</dbReference>
<evidence type="ECO:0000256" key="4">
    <source>
        <dbReference type="ARBA" id="ARBA00022714"/>
    </source>
</evidence>
<dbReference type="FunFam" id="3.30.70.20:FF:000002">
    <property type="entry name" value="NADH-ubiquinone oxidoreductase 75 kDa subunit"/>
    <property type="match status" value="1"/>
</dbReference>
<dbReference type="GO" id="GO:0042773">
    <property type="term" value="P:ATP synthesis coupled electron transport"/>
    <property type="evidence" value="ECO:0007669"/>
    <property type="project" value="InterPro"/>
</dbReference>
<keyword evidence="10 13" id="KW-0520">NAD</keyword>
<dbReference type="Gene3D" id="2.40.40.20">
    <property type="match status" value="1"/>
</dbReference>
<reference evidence="17 18" key="1">
    <citation type="submission" date="2018-11" db="EMBL/GenBank/DDBJ databases">
        <title>Genomic Encyclopedia of Type Strains, Phase IV (KMG-IV): sequencing the most valuable type-strain genomes for metagenomic binning, comparative biology and taxonomic classification.</title>
        <authorList>
            <person name="Goeker M."/>
        </authorList>
    </citation>
    <scope>NUCLEOTIDE SEQUENCE [LARGE SCALE GENOMIC DNA]</scope>
    <source>
        <strain evidence="17 18">DSM 100275</strain>
    </source>
</reference>
<dbReference type="GO" id="GO:1990204">
    <property type="term" value="C:oxidoreductase complex"/>
    <property type="evidence" value="ECO:0007669"/>
    <property type="project" value="UniProtKB-ARBA"/>
</dbReference>
<accession>A0A3N1Y4R4</accession>
<dbReference type="Pfam" id="PF01568">
    <property type="entry name" value="Molydop_binding"/>
    <property type="match status" value="1"/>
</dbReference>
<dbReference type="SUPFAM" id="SSF50692">
    <property type="entry name" value="ADC-like"/>
    <property type="match status" value="1"/>
</dbReference>
<sequence>MATSPEQRPADRVEIEIDGRRIEAPRGAMLIQAADAAGIVIPRFCYHKKLSVAANCRMCLVEVERMPKPVPACATPITDGMKVHTRSPKAIAAQRAVLEFLLINHPLDCPICDQGGECELQDLSMGYGLDDSRYDLPKRVVPDPDLGSLIATEMTRCIHCTRCVRFGEEIAGVRELGATGRGEHTRIGTYVARAVASELSGNVIDLCPVGALTSKPFRFRARPWELVEHDAVAPHDCIGSNLHVHSRRGVVLRVVPRENEAINECWLSDRDRFSYEGVHSPDRLTEPMVKEDGVWRRAGWEEALERAARALRGTVEAHGGDALGVLVSPTATLEELYLAQRLARGLGCGNVDHRLRQLDFSCDGDDPEAPLLGMGVADLERLEAALLVGSWVRKEQPIAGLRLRKAALAGARIAVLNPLDFEFHFPLAHRLVADPAGMVRRLAAVAAAACEAAGREPPAGLAGLLGGAAPGEAERAVAAALAAAGRALVVLGPLAFMHPDFGLLRMLAAVVAEATGATLGFLPEGGNGVGAWIAGAVPHRGPRGAILAAPGRNARAMLAEPRRGYLLLGVEPTRDCADPALAAAALEAAEHVVALTAFRCPDLERLADVMLPIAPYTETAGTYVNAEGRWQGFAGCVPPKGEARPGWKVLRVLGTLCDLEGFELDSAEAVRAALEAERAAGEARPVAWRAERAARPAEAELWRVADVPPYAGDPLVRRAAALQATPDGRREAAAVMAPAQAQALGLAEGEVVAVEQGGAQARLKVAVDERVPAGCVWIPTALEAAAGLGPAFGPVRVARA</sequence>
<dbReference type="InterPro" id="IPR054351">
    <property type="entry name" value="NADH_UbQ_OxRdtase_ferredoxin"/>
</dbReference>
<dbReference type="InterPro" id="IPR006656">
    <property type="entry name" value="Mopterin_OxRdtase"/>
</dbReference>
<feature type="domain" description="2Fe-2S ferredoxin-type" evidence="14">
    <location>
        <begin position="11"/>
        <end position="89"/>
    </location>
</feature>
<keyword evidence="9 13" id="KW-0411">Iron-sulfur</keyword>
<dbReference type="Proteomes" id="UP000276634">
    <property type="component" value="Unassembled WGS sequence"/>
</dbReference>
<dbReference type="InterPro" id="IPR050123">
    <property type="entry name" value="Prok_molybdopt-oxidoreductase"/>
</dbReference>
<evidence type="ECO:0000256" key="7">
    <source>
        <dbReference type="ARBA" id="ARBA00022967"/>
    </source>
</evidence>
<evidence type="ECO:0000256" key="6">
    <source>
        <dbReference type="ARBA" id="ARBA00022723"/>
    </source>
</evidence>
<dbReference type="GO" id="GO:0046872">
    <property type="term" value="F:metal ion binding"/>
    <property type="evidence" value="ECO:0007669"/>
    <property type="project" value="UniProtKB-UniRule"/>
</dbReference>
<dbReference type="InterPro" id="IPR001041">
    <property type="entry name" value="2Fe-2S_ferredoxin-type"/>
</dbReference>
<dbReference type="SUPFAM" id="SSF54292">
    <property type="entry name" value="2Fe-2S ferredoxin-like"/>
    <property type="match status" value="1"/>
</dbReference>
<dbReference type="PANTHER" id="PTHR43105">
    <property type="entry name" value="RESPIRATORY NITRATE REDUCTASE"/>
    <property type="match status" value="1"/>
</dbReference>
<keyword evidence="8 13" id="KW-0408">Iron</keyword>
<evidence type="ECO:0000259" key="16">
    <source>
        <dbReference type="PROSITE" id="PS51839"/>
    </source>
</evidence>
<dbReference type="InterPro" id="IPR000283">
    <property type="entry name" value="NADH_UbQ_OxRdtase_75kDa_su_CS"/>
</dbReference>
<feature type="domain" description="4Fe-4S His(Cys)3-ligated-type" evidence="16">
    <location>
        <begin position="89"/>
        <end position="128"/>
    </location>
</feature>
<dbReference type="Pfam" id="PF10588">
    <property type="entry name" value="NADH-G_4Fe-4S_3"/>
    <property type="match status" value="1"/>
</dbReference>
<keyword evidence="5 13" id="KW-0874">Quinone</keyword>
<comment type="caution">
    <text evidence="17">The sequence shown here is derived from an EMBL/GenBank/DDBJ whole genome shotgun (WGS) entry which is preliminary data.</text>
</comment>
<dbReference type="Gene3D" id="3.30.70.20">
    <property type="match status" value="1"/>
</dbReference>
<dbReference type="Gene3D" id="3.10.20.740">
    <property type="match status" value="1"/>
</dbReference>
<dbReference type="InterPro" id="IPR010228">
    <property type="entry name" value="NADH_UbQ_OxRdtase_Gsu"/>
</dbReference>
<dbReference type="PROSITE" id="PS51669">
    <property type="entry name" value="4FE4S_MOW_BIS_MGD"/>
    <property type="match status" value="1"/>
</dbReference>
<gene>
    <name evidence="17" type="ORF">EDC57_1475</name>
</gene>
<evidence type="ECO:0000256" key="12">
    <source>
        <dbReference type="ARBA" id="ARBA00047712"/>
    </source>
</evidence>
<evidence type="ECO:0000256" key="8">
    <source>
        <dbReference type="ARBA" id="ARBA00023004"/>
    </source>
</evidence>
<dbReference type="PROSITE" id="PS51839">
    <property type="entry name" value="4FE4S_HC3"/>
    <property type="match status" value="1"/>
</dbReference>
<keyword evidence="4 13" id="KW-0001">2Fe-2S</keyword>
<dbReference type="CDD" id="cd00207">
    <property type="entry name" value="fer2"/>
    <property type="match status" value="1"/>
</dbReference>
<dbReference type="GO" id="GO:0016020">
    <property type="term" value="C:membrane"/>
    <property type="evidence" value="ECO:0007669"/>
    <property type="project" value="InterPro"/>
</dbReference>
<dbReference type="RefSeq" id="WP_123401237.1">
    <property type="nucleotide sequence ID" value="NZ_RJVI01000002.1"/>
</dbReference>
<dbReference type="AlphaFoldDB" id="A0A3N1Y4R4"/>
<dbReference type="PROSITE" id="PS51085">
    <property type="entry name" value="2FE2S_FER_2"/>
    <property type="match status" value="1"/>
</dbReference>
<dbReference type="NCBIfam" id="TIGR01973">
    <property type="entry name" value="NuoG"/>
    <property type="match status" value="1"/>
</dbReference>
<dbReference type="EC" id="7.1.1.-" evidence="13"/>
<dbReference type="GO" id="GO:0051537">
    <property type="term" value="F:2 iron, 2 sulfur cluster binding"/>
    <property type="evidence" value="ECO:0007669"/>
    <property type="project" value="UniProtKB-UniRule"/>
</dbReference>
<evidence type="ECO:0000313" key="18">
    <source>
        <dbReference type="Proteomes" id="UP000276634"/>
    </source>
</evidence>
<dbReference type="PANTHER" id="PTHR43105:SF13">
    <property type="entry name" value="NADH-UBIQUINONE OXIDOREDUCTASE 75 KDA SUBUNIT, MITOCHONDRIAL"/>
    <property type="match status" value="1"/>
</dbReference>
<dbReference type="InterPro" id="IPR006657">
    <property type="entry name" value="MoPterin_dinucl-bd_dom"/>
</dbReference>
<dbReference type="GO" id="GO:0048038">
    <property type="term" value="F:quinone binding"/>
    <property type="evidence" value="ECO:0007669"/>
    <property type="project" value="UniProtKB-UniRule"/>
</dbReference>
<dbReference type="Pfam" id="PF00384">
    <property type="entry name" value="Molybdopterin"/>
    <property type="match status" value="1"/>
</dbReference>
<comment type="catalytic activity">
    <reaction evidence="12 13">
        <text>a quinone + NADH + 5 H(+)(in) = a quinol + NAD(+) + 4 H(+)(out)</text>
        <dbReference type="Rhea" id="RHEA:57888"/>
        <dbReference type="ChEBI" id="CHEBI:15378"/>
        <dbReference type="ChEBI" id="CHEBI:24646"/>
        <dbReference type="ChEBI" id="CHEBI:57540"/>
        <dbReference type="ChEBI" id="CHEBI:57945"/>
        <dbReference type="ChEBI" id="CHEBI:132124"/>
    </reaction>
</comment>
<dbReference type="InterPro" id="IPR019574">
    <property type="entry name" value="NADH_UbQ_OxRdtase_Gsu_4Fe4S-bd"/>
</dbReference>
<proteinExistence type="inferred from homology"/>
<dbReference type="SUPFAM" id="SSF54862">
    <property type="entry name" value="4Fe-4S ferredoxins"/>
    <property type="match status" value="1"/>
</dbReference>
<dbReference type="SUPFAM" id="SSF53706">
    <property type="entry name" value="Formate dehydrogenase/DMSO reductase, domains 1-3"/>
    <property type="match status" value="1"/>
</dbReference>
<comment type="function">
    <text evidence="13">NDH-1 shuttles electrons from NADH, via FMN and iron-sulfur (Fe-S) centers, to quinones in the respiratory chain. Couples the redox reaction to proton translocation (for every two electrons transferred, four hydrogen ions are translocated across the cytoplasmic membrane), and thus conserves the redox energy in a proton gradient.</text>
</comment>
<dbReference type="PROSITE" id="PS00643">
    <property type="entry name" value="COMPLEX1_75K_3"/>
    <property type="match status" value="1"/>
</dbReference>
<evidence type="ECO:0000256" key="9">
    <source>
        <dbReference type="ARBA" id="ARBA00023014"/>
    </source>
</evidence>
<dbReference type="GO" id="GO:0016651">
    <property type="term" value="F:oxidoreductase activity, acting on NAD(P)H"/>
    <property type="evidence" value="ECO:0007669"/>
    <property type="project" value="InterPro"/>
</dbReference>